<dbReference type="EMBL" id="JBHSKL010000074">
    <property type="protein sequence ID" value="MFC5230043.1"/>
    <property type="molecule type" value="Genomic_DNA"/>
</dbReference>
<feature type="transmembrane region" description="Helical" evidence="2">
    <location>
        <begin position="107"/>
        <end position="129"/>
    </location>
</feature>
<organism evidence="3 4">
    <name type="scientific">Streptomyces fimbriatus</name>
    <dbReference type="NCBI Taxonomy" id="68197"/>
    <lineage>
        <taxon>Bacteria</taxon>
        <taxon>Bacillati</taxon>
        <taxon>Actinomycetota</taxon>
        <taxon>Actinomycetes</taxon>
        <taxon>Kitasatosporales</taxon>
        <taxon>Streptomycetaceae</taxon>
        <taxon>Streptomyces</taxon>
    </lineage>
</organism>
<accession>A0ABW0DIU1</accession>
<keyword evidence="2" id="KW-0812">Transmembrane</keyword>
<comment type="caution">
    <text evidence="3">The sequence shown here is derived from an EMBL/GenBank/DDBJ whole genome shotgun (WGS) entry which is preliminary data.</text>
</comment>
<feature type="compositionally biased region" description="Basic and acidic residues" evidence="1">
    <location>
        <begin position="369"/>
        <end position="379"/>
    </location>
</feature>
<evidence type="ECO:0000313" key="3">
    <source>
        <dbReference type="EMBL" id="MFC5230043.1"/>
    </source>
</evidence>
<dbReference type="InterPro" id="IPR021235">
    <property type="entry name" value="DUF2637"/>
</dbReference>
<keyword evidence="2" id="KW-1133">Transmembrane helix</keyword>
<name>A0ABW0DIU1_STRFI</name>
<feature type="transmembrane region" description="Helical" evidence="2">
    <location>
        <begin position="135"/>
        <end position="157"/>
    </location>
</feature>
<gene>
    <name evidence="3" type="ORF">ACFPN6_37165</name>
</gene>
<evidence type="ECO:0000256" key="2">
    <source>
        <dbReference type="SAM" id="Phobius"/>
    </source>
</evidence>
<feature type="region of interest" description="Disordered" evidence="1">
    <location>
        <begin position="368"/>
        <end position="398"/>
    </location>
</feature>
<feature type="transmembrane region" description="Helical" evidence="2">
    <location>
        <begin position="169"/>
        <end position="190"/>
    </location>
</feature>
<dbReference type="Pfam" id="PF10935">
    <property type="entry name" value="DUF2637"/>
    <property type="match status" value="1"/>
</dbReference>
<dbReference type="RefSeq" id="WP_344646163.1">
    <property type="nucleotide sequence ID" value="NZ_BAAASS010000031.1"/>
</dbReference>
<feature type="compositionally biased region" description="Basic and acidic residues" evidence="1">
    <location>
        <begin position="17"/>
        <end position="86"/>
    </location>
</feature>
<protein>
    <submittedName>
        <fullName evidence="3">DUF2637 domain-containing protein</fullName>
    </submittedName>
</protein>
<feature type="region of interest" description="Disordered" evidence="1">
    <location>
        <begin position="1"/>
        <end position="91"/>
    </location>
</feature>
<evidence type="ECO:0000256" key="1">
    <source>
        <dbReference type="SAM" id="MobiDB-lite"/>
    </source>
</evidence>
<feature type="region of interest" description="Disordered" evidence="1">
    <location>
        <begin position="223"/>
        <end position="245"/>
    </location>
</feature>
<feature type="transmembrane region" description="Helical" evidence="2">
    <location>
        <begin position="196"/>
        <end position="215"/>
    </location>
</feature>
<feature type="compositionally biased region" description="Basic and acidic residues" evidence="1">
    <location>
        <begin position="1"/>
        <end position="10"/>
    </location>
</feature>
<reference evidence="4" key="1">
    <citation type="journal article" date="2019" name="Int. J. Syst. Evol. Microbiol.">
        <title>The Global Catalogue of Microorganisms (GCM) 10K type strain sequencing project: providing services to taxonomists for standard genome sequencing and annotation.</title>
        <authorList>
            <consortium name="The Broad Institute Genomics Platform"/>
            <consortium name="The Broad Institute Genome Sequencing Center for Infectious Disease"/>
            <person name="Wu L."/>
            <person name="Ma J."/>
        </authorList>
    </citation>
    <scope>NUCLEOTIDE SEQUENCE [LARGE SCALE GENOMIC DNA]</scope>
    <source>
        <strain evidence="4">CCM 8479</strain>
    </source>
</reference>
<sequence>MSYREERRADAAAQAEQARKNAELRAAQAREDRRLELEAKREEKRLAAEEKRKDDEAKAEQARKDAEAKRRQELADKRARQQEKDRKKAARRVQINKLTGWLNRNPVTAFVGFVMVCSIVPAVISQVGALSDAGVFVLLAALLSAMLEGTAWALTFMGKAAEDAGRPAGKYRIATWVTAFLAAGVNYWHWAEALPGHEWVAIVFAASSLIAIYLWDMKTHGSHGKTKEERRREKARKKHLADRRKHHKDIAAEADRLLSALPFDSISEEEAFATAWRIKKGAEPGLSAEVYADATNARVALGAAFELGEHVRPELVRAGMLASLYNPLPHRLSEGIPTLGPSLPIPALQRPSEGATALAGIGMYGSEAASEKAREKDSGKASGNAGDDASGNGRRGRSDEELEALLPDALKVAAELVAEGNQISAAALSKRLGIRRDDARRLRDRVVAERKLRLIDGDADLAVGA</sequence>
<dbReference type="Proteomes" id="UP001596156">
    <property type="component" value="Unassembled WGS sequence"/>
</dbReference>
<keyword evidence="2" id="KW-0472">Membrane</keyword>
<evidence type="ECO:0000313" key="4">
    <source>
        <dbReference type="Proteomes" id="UP001596156"/>
    </source>
</evidence>
<proteinExistence type="predicted"/>
<keyword evidence="4" id="KW-1185">Reference proteome</keyword>
<feature type="compositionally biased region" description="Basic residues" evidence="1">
    <location>
        <begin position="233"/>
        <end position="245"/>
    </location>
</feature>